<dbReference type="EMBL" id="VIWT01000002">
    <property type="protein sequence ID" value="TWF91476.1"/>
    <property type="molecule type" value="Genomic_DNA"/>
</dbReference>
<proteinExistence type="predicted"/>
<gene>
    <name evidence="1" type="ORF">FHX73_12591</name>
</gene>
<organism evidence="1 2">
    <name type="scientific">Kitasatospora viridis</name>
    <dbReference type="NCBI Taxonomy" id="281105"/>
    <lineage>
        <taxon>Bacteria</taxon>
        <taxon>Bacillati</taxon>
        <taxon>Actinomycetota</taxon>
        <taxon>Actinomycetes</taxon>
        <taxon>Kitasatosporales</taxon>
        <taxon>Streptomycetaceae</taxon>
        <taxon>Kitasatospora</taxon>
    </lineage>
</organism>
<sequence length="47" mass="5203">MDRISEDSADDDAFPLTPAQRDQLIVAAKDDGFRVVLNRDGYLVVHG</sequence>
<accession>A0A561TWI7</accession>
<dbReference type="AlphaFoldDB" id="A0A561TWI7"/>
<name>A0A561TWI7_9ACTN</name>
<keyword evidence="2" id="KW-1185">Reference proteome</keyword>
<dbReference type="RefSeq" id="WP_170305139.1">
    <property type="nucleotide sequence ID" value="NZ_BAAAMZ010000010.1"/>
</dbReference>
<comment type="caution">
    <text evidence="1">The sequence shown here is derived from an EMBL/GenBank/DDBJ whole genome shotgun (WGS) entry which is preliminary data.</text>
</comment>
<protein>
    <submittedName>
        <fullName evidence="1">Uncharacterized protein</fullName>
    </submittedName>
</protein>
<dbReference type="Proteomes" id="UP000317940">
    <property type="component" value="Unassembled WGS sequence"/>
</dbReference>
<evidence type="ECO:0000313" key="2">
    <source>
        <dbReference type="Proteomes" id="UP000317940"/>
    </source>
</evidence>
<reference evidence="1 2" key="1">
    <citation type="submission" date="2019-06" db="EMBL/GenBank/DDBJ databases">
        <title>Sequencing the genomes of 1000 actinobacteria strains.</title>
        <authorList>
            <person name="Klenk H.-P."/>
        </authorList>
    </citation>
    <scope>NUCLEOTIDE SEQUENCE [LARGE SCALE GENOMIC DNA]</scope>
    <source>
        <strain evidence="1 2">DSM 44826</strain>
    </source>
</reference>
<evidence type="ECO:0000313" key="1">
    <source>
        <dbReference type="EMBL" id="TWF91476.1"/>
    </source>
</evidence>